<protein>
    <recommendedName>
        <fullName evidence="3">F-box domain-containing protein</fullName>
    </recommendedName>
</protein>
<proteinExistence type="predicted"/>
<evidence type="ECO:0008006" key="3">
    <source>
        <dbReference type="Google" id="ProtNLM"/>
    </source>
</evidence>
<sequence length="304" mass="36110">MEKDNRPWLLRLPYDVITNISQHLDLCSNTHLMDTCQQMRYFYLSSKYVWRKIVFDVNLYNDLHPIYSSLRKLDDINGLRQHVKEVVMDDNDDPDFSPIIMLIKFPQLRKLSATHRKENTNLEVDIKLLQEMLKFNSVKPGSLPIEKINLYHYYMDYEPHLASYQRTWNKLSIHPHVELDIKICGYLPPDQKENELERELTLLEQRIQRLQTQENGNNRRQQADDGPLYQNVEKCQRIMCVTAQCWSCGHPFQRCWKCVPVCEGCKVKRIPPMANDNQIRLKNRRKITPKNQLVADEDDFSVFG</sequence>
<dbReference type="EMBL" id="JAEPRD010000019">
    <property type="protein sequence ID" value="KAG2208490.1"/>
    <property type="molecule type" value="Genomic_DNA"/>
</dbReference>
<dbReference type="OrthoDB" id="2322499at2759"/>
<reference evidence="1" key="1">
    <citation type="submission" date="2020-12" db="EMBL/GenBank/DDBJ databases">
        <title>Metabolic potential, ecology and presence of endohyphal bacteria is reflected in genomic diversity of Mucoromycotina.</title>
        <authorList>
            <person name="Muszewska A."/>
            <person name="Okrasinska A."/>
            <person name="Steczkiewicz K."/>
            <person name="Drgas O."/>
            <person name="Orlowska M."/>
            <person name="Perlinska-Lenart U."/>
            <person name="Aleksandrzak-Piekarczyk T."/>
            <person name="Szatraj K."/>
            <person name="Zielenkiewicz U."/>
            <person name="Pilsyk S."/>
            <person name="Malc E."/>
            <person name="Mieczkowski P."/>
            <person name="Kruszewska J.S."/>
            <person name="Biernat P."/>
            <person name="Pawlowska J."/>
        </authorList>
    </citation>
    <scope>NUCLEOTIDE SEQUENCE</scope>
    <source>
        <strain evidence="1">WA0000017839</strain>
    </source>
</reference>
<dbReference type="AlphaFoldDB" id="A0A8H7V608"/>
<evidence type="ECO:0000313" key="1">
    <source>
        <dbReference type="EMBL" id="KAG2208490.1"/>
    </source>
</evidence>
<gene>
    <name evidence="1" type="ORF">INT47_010186</name>
</gene>
<comment type="caution">
    <text evidence="1">The sequence shown here is derived from an EMBL/GenBank/DDBJ whole genome shotgun (WGS) entry which is preliminary data.</text>
</comment>
<organism evidence="1 2">
    <name type="scientific">Mucor saturninus</name>
    <dbReference type="NCBI Taxonomy" id="64648"/>
    <lineage>
        <taxon>Eukaryota</taxon>
        <taxon>Fungi</taxon>
        <taxon>Fungi incertae sedis</taxon>
        <taxon>Mucoromycota</taxon>
        <taxon>Mucoromycotina</taxon>
        <taxon>Mucoromycetes</taxon>
        <taxon>Mucorales</taxon>
        <taxon>Mucorineae</taxon>
        <taxon>Mucoraceae</taxon>
        <taxon>Mucor</taxon>
    </lineage>
</organism>
<name>A0A8H7V608_9FUNG</name>
<keyword evidence="2" id="KW-1185">Reference proteome</keyword>
<dbReference type="SUPFAM" id="SSF81383">
    <property type="entry name" value="F-box domain"/>
    <property type="match status" value="1"/>
</dbReference>
<dbReference type="InterPro" id="IPR036047">
    <property type="entry name" value="F-box-like_dom_sf"/>
</dbReference>
<evidence type="ECO:0000313" key="2">
    <source>
        <dbReference type="Proteomes" id="UP000603453"/>
    </source>
</evidence>
<dbReference type="Proteomes" id="UP000603453">
    <property type="component" value="Unassembled WGS sequence"/>
</dbReference>
<accession>A0A8H7V608</accession>